<dbReference type="InterPro" id="IPR036388">
    <property type="entry name" value="WH-like_DNA-bd_sf"/>
</dbReference>
<dbReference type="Gene3D" id="3.40.190.10">
    <property type="entry name" value="Periplasmic binding protein-like II"/>
    <property type="match status" value="2"/>
</dbReference>
<protein>
    <submittedName>
        <fullName evidence="6">HTH-type transcriptional regulator SyrM 1</fullName>
    </submittedName>
</protein>
<organism evidence="6 7">
    <name type="scientific">Variovorax paradoxus</name>
    <dbReference type="NCBI Taxonomy" id="34073"/>
    <lineage>
        <taxon>Bacteria</taxon>
        <taxon>Pseudomonadati</taxon>
        <taxon>Pseudomonadota</taxon>
        <taxon>Betaproteobacteria</taxon>
        <taxon>Burkholderiales</taxon>
        <taxon>Comamonadaceae</taxon>
        <taxon>Variovorax</taxon>
    </lineage>
</organism>
<proteinExistence type="inferred from homology"/>
<dbReference type="SUPFAM" id="SSF46785">
    <property type="entry name" value="Winged helix' DNA-binding domain"/>
    <property type="match status" value="1"/>
</dbReference>
<dbReference type="GO" id="GO:0003700">
    <property type="term" value="F:DNA-binding transcription factor activity"/>
    <property type="evidence" value="ECO:0007669"/>
    <property type="project" value="InterPro"/>
</dbReference>
<evidence type="ECO:0000313" key="6">
    <source>
        <dbReference type="EMBL" id="KLN52795.1"/>
    </source>
</evidence>
<comment type="similarity">
    <text evidence="1">Belongs to the LysR transcriptional regulatory family.</text>
</comment>
<comment type="caution">
    <text evidence="6">The sequence shown here is derived from an EMBL/GenBank/DDBJ whole genome shotgun (WGS) entry which is preliminary data.</text>
</comment>
<dbReference type="PROSITE" id="PS50931">
    <property type="entry name" value="HTH_LYSR"/>
    <property type="match status" value="1"/>
</dbReference>
<dbReference type="InterPro" id="IPR000847">
    <property type="entry name" value="LysR_HTH_N"/>
</dbReference>
<name>A0A0H2M6U5_VARPD</name>
<dbReference type="Pfam" id="PF03466">
    <property type="entry name" value="LysR_substrate"/>
    <property type="match status" value="1"/>
</dbReference>
<dbReference type="EMBL" id="JZWI01000044">
    <property type="protein sequence ID" value="KLN52795.1"/>
    <property type="molecule type" value="Genomic_DNA"/>
</dbReference>
<reference evidence="6 7" key="1">
    <citation type="submission" date="2015-03" db="EMBL/GenBank/DDBJ databases">
        <title>Genome sequence of Variovorax paradoxus TBEA6.</title>
        <authorList>
            <person name="Poehlein A."/>
            <person name="Schuldes J."/>
            <person name="Wuebbeler J.H."/>
            <person name="Hiessl S."/>
            <person name="Steinbuechel A."/>
            <person name="Daniel R."/>
        </authorList>
    </citation>
    <scope>NUCLEOTIDE SEQUENCE [LARGE SCALE GENOMIC DNA]</scope>
    <source>
        <strain evidence="6 7">TBEA6</strain>
    </source>
</reference>
<dbReference type="SUPFAM" id="SSF53850">
    <property type="entry name" value="Periplasmic binding protein-like II"/>
    <property type="match status" value="1"/>
</dbReference>
<dbReference type="PRINTS" id="PR00039">
    <property type="entry name" value="HTHLYSR"/>
</dbReference>
<dbReference type="Gene3D" id="1.10.10.10">
    <property type="entry name" value="Winged helix-like DNA-binding domain superfamily/Winged helix DNA-binding domain"/>
    <property type="match status" value="1"/>
</dbReference>
<evidence type="ECO:0000313" key="7">
    <source>
        <dbReference type="Proteomes" id="UP000035170"/>
    </source>
</evidence>
<dbReference type="Pfam" id="PF00126">
    <property type="entry name" value="HTH_1"/>
    <property type="match status" value="1"/>
</dbReference>
<keyword evidence="4" id="KW-0804">Transcription</keyword>
<accession>A0A0H2M6U5</accession>
<keyword evidence="7" id="KW-1185">Reference proteome</keyword>
<dbReference type="RefSeq" id="WP_047787215.1">
    <property type="nucleotide sequence ID" value="NZ_JZWI01000044.1"/>
</dbReference>
<evidence type="ECO:0000256" key="4">
    <source>
        <dbReference type="ARBA" id="ARBA00023163"/>
    </source>
</evidence>
<evidence type="ECO:0000256" key="1">
    <source>
        <dbReference type="ARBA" id="ARBA00009437"/>
    </source>
</evidence>
<dbReference type="GO" id="GO:0003677">
    <property type="term" value="F:DNA binding"/>
    <property type="evidence" value="ECO:0007669"/>
    <property type="project" value="UniProtKB-KW"/>
</dbReference>
<dbReference type="PATRIC" id="fig|34073.19.peg.6226"/>
<evidence type="ECO:0000256" key="3">
    <source>
        <dbReference type="ARBA" id="ARBA00023125"/>
    </source>
</evidence>
<dbReference type="AlphaFoldDB" id="A0A0H2M6U5"/>
<gene>
    <name evidence="6" type="primary">syrM16</name>
    <name evidence="6" type="ORF">VPARA_60620</name>
</gene>
<dbReference type="PANTHER" id="PTHR30118:SF15">
    <property type="entry name" value="TRANSCRIPTIONAL REGULATORY PROTEIN"/>
    <property type="match status" value="1"/>
</dbReference>
<evidence type="ECO:0000256" key="2">
    <source>
        <dbReference type="ARBA" id="ARBA00023015"/>
    </source>
</evidence>
<evidence type="ECO:0000259" key="5">
    <source>
        <dbReference type="PROSITE" id="PS50931"/>
    </source>
</evidence>
<sequence length="313" mass="35162">MSGRFDLNLLRVLVALHRWRSVSKASADLGLSQPATSLALGRLRKSLGDPLFVRSPSGMLPTPRCTEVVECAVAALSDIDETVLHRKAFDPAHSRRDFVVTMADVGELHFAPPLMAFLEREAPLCNLRCETFPIQDIEAALEEGRCDLALGFFPNLQRPALYAQTLFMHTLVCLVRADHPEITSARISMKRFLQLSHAVVTPMGRSGELFETKLKEMGLQRRVQLASVHFLTVPAIIATTDMIVTVPRSIADYYMRLENLRMIEPPINVKPYAVKQFWHPRFNADPAIRWLRESVVHLFGTQGDAVRPPKKTS</sequence>
<keyword evidence="2" id="KW-0805">Transcription regulation</keyword>
<dbReference type="InterPro" id="IPR050389">
    <property type="entry name" value="LysR-type_TF"/>
</dbReference>
<dbReference type="InterPro" id="IPR036390">
    <property type="entry name" value="WH_DNA-bd_sf"/>
</dbReference>
<dbReference type="InterPro" id="IPR005119">
    <property type="entry name" value="LysR_subst-bd"/>
</dbReference>
<feature type="domain" description="HTH lysR-type" evidence="5">
    <location>
        <begin position="5"/>
        <end position="62"/>
    </location>
</feature>
<dbReference type="Proteomes" id="UP000035170">
    <property type="component" value="Unassembled WGS sequence"/>
</dbReference>
<dbReference type="CDD" id="cd08459">
    <property type="entry name" value="PBP2_DntR_NahR_LinR_like"/>
    <property type="match status" value="1"/>
</dbReference>
<dbReference type="PANTHER" id="PTHR30118">
    <property type="entry name" value="HTH-TYPE TRANSCRIPTIONAL REGULATOR LEUO-RELATED"/>
    <property type="match status" value="1"/>
</dbReference>
<keyword evidence="3" id="KW-0238">DNA-binding</keyword>